<sequence>MTGMTSGSRHAGGGTLFTEPFLVVSHRAGAAGPGVRDQHGRPLGTVAETDHGAFRKTLWALTGSARFRPNCFAVRDSGGSVVLKVRAHDSRFLVTRADGTPIGGIAPDGPDRFTLSAHGRPAGVLEHRRPREFSITDAAGREVARSAEGDGRDYVVEVFAQLTDPLASLVIAAALTLDTALRPG</sequence>
<evidence type="ECO:0000313" key="1">
    <source>
        <dbReference type="EMBL" id="GAA3834178.1"/>
    </source>
</evidence>
<dbReference type="Proteomes" id="UP001501624">
    <property type="component" value="Unassembled WGS sequence"/>
</dbReference>
<accession>A0ABP7J3W2</accession>
<keyword evidence="2" id="KW-1185">Reference proteome</keyword>
<proteinExistence type="predicted"/>
<dbReference type="EMBL" id="BAABCM010000010">
    <property type="protein sequence ID" value="GAA3834178.1"/>
    <property type="molecule type" value="Genomic_DNA"/>
</dbReference>
<gene>
    <name evidence="1" type="ORF">GCM10022380_60670</name>
</gene>
<reference evidence="2" key="1">
    <citation type="journal article" date="2019" name="Int. J. Syst. Evol. Microbiol.">
        <title>The Global Catalogue of Microorganisms (GCM) 10K type strain sequencing project: providing services to taxonomists for standard genome sequencing and annotation.</title>
        <authorList>
            <consortium name="The Broad Institute Genomics Platform"/>
            <consortium name="The Broad Institute Genome Sequencing Center for Infectious Disease"/>
            <person name="Wu L."/>
            <person name="Ma J."/>
        </authorList>
    </citation>
    <scope>NUCLEOTIDE SEQUENCE [LARGE SCALE GENOMIC DNA]</scope>
    <source>
        <strain evidence="2">JCM 17017</strain>
    </source>
</reference>
<name>A0ABP7J3W2_9PSEU</name>
<evidence type="ECO:0008006" key="3">
    <source>
        <dbReference type="Google" id="ProtNLM"/>
    </source>
</evidence>
<evidence type="ECO:0000313" key="2">
    <source>
        <dbReference type="Proteomes" id="UP001501624"/>
    </source>
</evidence>
<protein>
    <recommendedName>
        <fullName evidence="3">Scramblase</fullName>
    </recommendedName>
</protein>
<organism evidence="1 2">
    <name type="scientific">Amycolatopsis tucumanensis</name>
    <dbReference type="NCBI Taxonomy" id="401106"/>
    <lineage>
        <taxon>Bacteria</taxon>
        <taxon>Bacillati</taxon>
        <taxon>Actinomycetota</taxon>
        <taxon>Actinomycetes</taxon>
        <taxon>Pseudonocardiales</taxon>
        <taxon>Pseudonocardiaceae</taxon>
        <taxon>Amycolatopsis</taxon>
    </lineage>
</organism>
<comment type="caution">
    <text evidence="1">The sequence shown here is derived from an EMBL/GenBank/DDBJ whole genome shotgun (WGS) entry which is preliminary data.</text>
</comment>